<evidence type="ECO:0000256" key="9">
    <source>
        <dbReference type="ARBA" id="ARBA00023136"/>
    </source>
</evidence>
<evidence type="ECO:0000256" key="7">
    <source>
        <dbReference type="ARBA" id="ARBA00022989"/>
    </source>
</evidence>
<evidence type="ECO:0000256" key="2">
    <source>
        <dbReference type="ARBA" id="ARBA00006375"/>
    </source>
</evidence>
<comment type="subcellular location">
    <subcellularLocation>
        <location evidence="1">Mitochondrion inner membrane</location>
        <topology evidence="1">Multi-pass membrane protein</topology>
    </subcellularLocation>
</comment>
<evidence type="ECO:0000313" key="15">
    <source>
        <dbReference type="EMBL" id="KAG9455615.1"/>
    </source>
</evidence>
<evidence type="ECO:0000256" key="3">
    <source>
        <dbReference type="ARBA" id="ARBA00022448"/>
    </source>
</evidence>
<comment type="similarity">
    <text evidence="2 12">Belongs to the mitochondrial carrier (TC 2.A.29) family.</text>
</comment>
<name>A0AAV7F382_ARIFI</name>
<dbReference type="Pfam" id="PF00153">
    <property type="entry name" value="Mito_carr"/>
    <property type="match status" value="3"/>
</dbReference>
<dbReference type="GO" id="GO:0055085">
    <property type="term" value="P:transmembrane transport"/>
    <property type="evidence" value="ECO:0007669"/>
    <property type="project" value="InterPro"/>
</dbReference>
<dbReference type="PANTHER" id="PTHR24089">
    <property type="entry name" value="SOLUTE CARRIER FAMILY 25"/>
    <property type="match status" value="1"/>
</dbReference>
<dbReference type="Gene3D" id="1.50.40.10">
    <property type="entry name" value="Mitochondrial carrier domain"/>
    <property type="match status" value="1"/>
</dbReference>
<accession>A0AAV7F382</accession>
<keyword evidence="9 11" id="KW-0472">Membrane</keyword>
<keyword evidence="6" id="KW-0999">Mitochondrion inner membrane</keyword>
<keyword evidence="5" id="KW-0677">Repeat</keyword>
<dbReference type="InterPro" id="IPR018108">
    <property type="entry name" value="MCP_transmembrane"/>
</dbReference>
<organism evidence="15 16">
    <name type="scientific">Aristolochia fimbriata</name>
    <name type="common">White veined hardy Dutchman's pipe vine</name>
    <dbReference type="NCBI Taxonomy" id="158543"/>
    <lineage>
        <taxon>Eukaryota</taxon>
        <taxon>Viridiplantae</taxon>
        <taxon>Streptophyta</taxon>
        <taxon>Embryophyta</taxon>
        <taxon>Tracheophyta</taxon>
        <taxon>Spermatophyta</taxon>
        <taxon>Magnoliopsida</taxon>
        <taxon>Magnoliidae</taxon>
        <taxon>Piperales</taxon>
        <taxon>Aristolochiaceae</taxon>
        <taxon>Aristolochia</taxon>
    </lineage>
</organism>
<feature type="repeat" description="Solcar" evidence="11">
    <location>
        <begin position="137"/>
        <end position="221"/>
    </location>
</feature>
<evidence type="ECO:0000256" key="1">
    <source>
        <dbReference type="ARBA" id="ARBA00004448"/>
    </source>
</evidence>
<keyword evidence="4 11" id="KW-0812">Transmembrane</keyword>
<proteinExistence type="inferred from homology"/>
<comment type="caution">
    <text evidence="15">The sequence shown here is derived from an EMBL/GenBank/DDBJ whole genome shotgun (WGS) entry which is preliminary data.</text>
</comment>
<gene>
    <name evidence="15" type="ORF">H6P81_000123</name>
</gene>
<feature type="repeat" description="Solcar" evidence="11">
    <location>
        <begin position="343"/>
        <end position="427"/>
    </location>
</feature>
<feature type="transmembrane region" description="Helical" evidence="14">
    <location>
        <begin position="399"/>
        <end position="421"/>
    </location>
</feature>
<feature type="region of interest" description="Disordered" evidence="13">
    <location>
        <begin position="100"/>
        <end position="125"/>
    </location>
</feature>
<reference evidence="15 16" key="1">
    <citation type="submission" date="2021-07" db="EMBL/GenBank/DDBJ databases">
        <title>The Aristolochia fimbriata genome: insights into angiosperm evolution, floral development and chemical biosynthesis.</title>
        <authorList>
            <person name="Jiao Y."/>
        </authorList>
    </citation>
    <scope>NUCLEOTIDE SEQUENCE [LARGE SCALE GENOMIC DNA]</scope>
    <source>
        <strain evidence="15">IBCAS-2021</strain>
        <tissue evidence="15">Leaf</tissue>
    </source>
</reference>
<evidence type="ECO:0000256" key="10">
    <source>
        <dbReference type="ARBA" id="ARBA00054707"/>
    </source>
</evidence>
<keyword evidence="7 14" id="KW-1133">Transmembrane helix</keyword>
<dbReference type="PRINTS" id="PR00926">
    <property type="entry name" value="MITOCARRIER"/>
</dbReference>
<dbReference type="Proteomes" id="UP000825729">
    <property type="component" value="Unassembled WGS sequence"/>
</dbReference>
<evidence type="ECO:0000256" key="13">
    <source>
        <dbReference type="SAM" id="MobiDB-lite"/>
    </source>
</evidence>
<comment type="function">
    <text evidence="10">Probable mitochondrial adenylate carrier that catalyzes the transport of ATP, ADP and AMP.</text>
</comment>
<dbReference type="InterPro" id="IPR023395">
    <property type="entry name" value="MCP_dom_sf"/>
</dbReference>
<evidence type="ECO:0000256" key="5">
    <source>
        <dbReference type="ARBA" id="ARBA00022737"/>
    </source>
</evidence>
<dbReference type="AlphaFoldDB" id="A0AAV7F382"/>
<dbReference type="PROSITE" id="PS50920">
    <property type="entry name" value="SOLCAR"/>
    <property type="match status" value="3"/>
</dbReference>
<evidence type="ECO:0000256" key="12">
    <source>
        <dbReference type="RuleBase" id="RU000488"/>
    </source>
</evidence>
<evidence type="ECO:0000256" key="14">
    <source>
        <dbReference type="SAM" id="Phobius"/>
    </source>
</evidence>
<dbReference type="InterPro" id="IPR002067">
    <property type="entry name" value="MCP"/>
</dbReference>
<feature type="compositionally biased region" description="Basic and acidic residues" evidence="13">
    <location>
        <begin position="108"/>
        <end position="122"/>
    </location>
</feature>
<keyword evidence="8" id="KW-0496">Mitochondrion</keyword>
<keyword evidence="3 12" id="KW-0813">Transport</keyword>
<evidence type="ECO:0000256" key="11">
    <source>
        <dbReference type="PROSITE-ProRule" id="PRU00282"/>
    </source>
</evidence>
<evidence type="ECO:0008006" key="17">
    <source>
        <dbReference type="Google" id="ProtNLM"/>
    </source>
</evidence>
<dbReference type="SUPFAM" id="SSF103506">
    <property type="entry name" value="Mitochondrial carrier"/>
    <property type="match status" value="1"/>
</dbReference>
<evidence type="ECO:0000256" key="6">
    <source>
        <dbReference type="ARBA" id="ARBA00022792"/>
    </source>
</evidence>
<evidence type="ECO:0000256" key="4">
    <source>
        <dbReference type="ARBA" id="ARBA00022692"/>
    </source>
</evidence>
<evidence type="ECO:0000256" key="8">
    <source>
        <dbReference type="ARBA" id="ARBA00023128"/>
    </source>
</evidence>
<dbReference type="EMBL" id="JAINDJ010000002">
    <property type="protein sequence ID" value="KAG9455615.1"/>
    <property type="molecule type" value="Genomic_DNA"/>
</dbReference>
<feature type="repeat" description="Solcar" evidence="11">
    <location>
        <begin position="231"/>
        <end position="316"/>
    </location>
</feature>
<evidence type="ECO:0000313" key="16">
    <source>
        <dbReference type="Proteomes" id="UP000825729"/>
    </source>
</evidence>
<sequence>MQSSSSSFALLQKYFPEVQLSYETKDDFFYTPLSVSAFSSAVLQYSAQVEKSRNSFMAFSVLSKLRRAILGNAGFLKIRNGRLSQEPIISRLTSSPTSCLEVEDGEKEETKRKKVEEREGAAEARSSSSAGKSCIWDDMPKFLLAGAVSTIVSRTCVAPLERIKLECIIQGSRSLTWVKTIQCIWASEGLVGFWKGNLLNLFRMVPFKSINFLCYDLYCDRLLLSRGTKEITGHDRLIGGGISGIAATVVCLPLDTIRTRLVAPGGEALGGVVGCFISMVQNEGFLSLYKGLTPALMSMGPASAVFYAVYDVLKASYLAKKLKKIGCGEKTIRRSEGEVAIRLGAARTLVYGAIAGAVAETVTYPLEVMRRQLQLQQARRLGLVAAFARLIQREGVGSLFAGLVPSTLQVLPSAALSYLFYEMMKSILKIN</sequence>
<protein>
    <recommendedName>
        <fullName evidence="17">Mitochondrial adenine nucleotide transporter BTL3</fullName>
    </recommendedName>
</protein>
<keyword evidence="16" id="KW-1185">Reference proteome</keyword>
<dbReference type="FunFam" id="1.50.40.10:FF:000098">
    <property type="entry name" value="Mitochondrial substrate carrier family protein"/>
    <property type="match status" value="1"/>
</dbReference>
<dbReference type="GO" id="GO:0005743">
    <property type="term" value="C:mitochondrial inner membrane"/>
    <property type="evidence" value="ECO:0007669"/>
    <property type="project" value="UniProtKB-SubCell"/>
</dbReference>